<sequence length="893" mass="101805">MELKPYQHRVIKDLEHFLSYTQKEATPAKAFNQYWEDKLGIPYTPQLDGSFTGMKPYKDNIPNALHIAIKVPTAGGKTFIACNAIHTINKHFYQGNAKAVVWLVPWSNLLQQTVKNLSDSNHPYREKLNSLFGNRVEVYEKDQLLQGANFNPTSVTEQLNIFVFNFSSLRINSRKKDDRKVFQENGALESFRNTIVDKNLVLPDTDETALINIIRSLNPIVIVDESHNAESDLSVEMLNNLNPSLVLDLTATPKENSNIISFVNALALKKENMVKLPVVVYNHHKKEEVITSALHLQRQLELLAIEEEKLTGKYIRPIVLFQAQSNIKGKNNTTFQKIKEQLIKIKIPEEQIKIKTSGMDELKGVDLMAKDCPVKYIITVNALKEGWDCPNAYILTSLADKSSPVEVEQILGRVLRQPYVVKHKEALLNMSFVLTASAKFNETLDSIVKGLQESGFSKDDYYAEEAPEEALTPNEVLTQDLFAEEPKPDDYVQSDEDFDVEAVAFNPEEEVTLDTISKQNTLVSHITEKAKVEGHTFEQKVNDIEIDDTTSIFTDIMKTAPKVYKLDTQFKDLAATIKLPQFFKKVEEGELNGVSLFEELNSEDQYLNKVSLLDGFKLSNYSTQVTFDDISKEIYAVDFNEQKQTATAQKVSKRAKDILVDTILSKPKASQVNQISNIIVSKLGDMTPISQQELQKYVSRVFDNLSSEQIRDIVDNDFIYVKKIRDKINELTNTYAKERFKVLIDSNQIIVKENFEFPETLTFLNPSTTIGKSLYDREASMNNYEQNMIMEVASLENIVFWHRNLERSKGFALNGFSSNHYPDFILYTKKGNIILLETKGDVYDNDDSRNKNILGKTWAEKAGDTFKYFMVFESKQVENTYTARSVIEVIKGL</sequence>
<evidence type="ECO:0000313" key="3">
    <source>
        <dbReference type="Proteomes" id="UP000198705"/>
    </source>
</evidence>
<dbReference type="InterPro" id="IPR050742">
    <property type="entry name" value="Helicase_Restrict-Modif_Enz"/>
</dbReference>
<name>A0A1I4ZCE0_9FLAO</name>
<dbReference type="STRING" id="649333.SAMN04487989_101700"/>
<dbReference type="Gene3D" id="3.40.50.300">
    <property type="entry name" value="P-loop containing nucleotide triphosphate hydrolases"/>
    <property type="match status" value="2"/>
</dbReference>
<dbReference type="AlphaFoldDB" id="A0A1I4ZCE0"/>
<dbReference type="Proteomes" id="UP000198705">
    <property type="component" value="Unassembled WGS sequence"/>
</dbReference>
<dbReference type="GO" id="GO:0005524">
    <property type="term" value="F:ATP binding"/>
    <property type="evidence" value="ECO:0007669"/>
    <property type="project" value="InterPro"/>
</dbReference>
<keyword evidence="3" id="KW-1185">Reference proteome</keyword>
<organism evidence="2 3">
    <name type="scientific">Bizionia echini</name>
    <dbReference type="NCBI Taxonomy" id="649333"/>
    <lineage>
        <taxon>Bacteria</taxon>
        <taxon>Pseudomonadati</taxon>
        <taxon>Bacteroidota</taxon>
        <taxon>Flavobacteriia</taxon>
        <taxon>Flavobacteriales</taxon>
        <taxon>Flavobacteriaceae</taxon>
        <taxon>Bizionia</taxon>
    </lineage>
</organism>
<dbReference type="GO" id="GO:0003677">
    <property type="term" value="F:DNA binding"/>
    <property type="evidence" value="ECO:0007669"/>
    <property type="project" value="InterPro"/>
</dbReference>
<dbReference type="SUPFAM" id="SSF52540">
    <property type="entry name" value="P-loop containing nucleoside triphosphate hydrolases"/>
    <property type="match status" value="2"/>
</dbReference>
<feature type="domain" description="Helicase ATP-binding" evidence="1">
    <location>
        <begin position="58"/>
        <end position="271"/>
    </location>
</feature>
<gene>
    <name evidence="2" type="ORF">SAMN04487989_101700</name>
</gene>
<dbReference type="InterPro" id="IPR014001">
    <property type="entry name" value="Helicase_ATP-bd"/>
</dbReference>
<dbReference type="EMBL" id="FOVN01000001">
    <property type="protein sequence ID" value="SFN47693.1"/>
    <property type="molecule type" value="Genomic_DNA"/>
</dbReference>
<dbReference type="GO" id="GO:0005829">
    <property type="term" value="C:cytosol"/>
    <property type="evidence" value="ECO:0007669"/>
    <property type="project" value="TreeGrafter"/>
</dbReference>
<accession>A0A1I4ZCE0</accession>
<dbReference type="InterPro" id="IPR027417">
    <property type="entry name" value="P-loop_NTPase"/>
</dbReference>
<proteinExistence type="predicted"/>
<reference evidence="3" key="1">
    <citation type="submission" date="2016-10" db="EMBL/GenBank/DDBJ databases">
        <authorList>
            <person name="Varghese N."/>
            <person name="Submissions S."/>
        </authorList>
    </citation>
    <scope>NUCLEOTIDE SEQUENCE [LARGE SCALE GENOMIC DNA]</scope>
    <source>
        <strain evidence="3">DSM 23925</strain>
    </source>
</reference>
<dbReference type="Pfam" id="PF04851">
    <property type="entry name" value="ResIII"/>
    <property type="match status" value="1"/>
</dbReference>
<dbReference type="RefSeq" id="WP_092206236.1">
    <property type="nucleotide sequence ID" value="NZ_FOVN01000001.1"/>
</dbReference>
<dbReference type="InterPro" id="IPR006935">
    <property type="entry name" value="Helicase/UvrB_N"/>
</dbReference>
<evidence type="ECO:0000313" key="2">
    <source>
        <dbReference type="EMBL" id="SFN47693.1"/>
    </source>
</evidence>
<protein>
    <submittedName>
        <fullName evidence="2">Type III restriction enzyme</fullName>
    </submittedName>
</protein>
<dbReference type="PROSITE" id="PS51192">
    <property type="entry name" value="HELICASE_ATP_BIND_1"/>
    <property type="match status" value="1"/>
</dbReference>
<dbReference type="PANTHER" id="PTHR47396">
    <property type="entry name" value="TYPE I RESTRICTION ENZYME ECOKI R PROTEIN"/>
    <property type="match status" value="1"/>
</dbReference>
<dbReference type="GO" id="GO:0016787">
    <property type="term" value="F:hydrolase activity"/>
    <property type="evidence" value="ECO:0007669"/>
    <property type="project" value="InterPro"/>
</dbReference>
<evidence type="ECO:0000259" key="1">
    <source>
        <dbReference type="PROSITE" id="PS51192"/>
    </source>
</evidence>
<dbReference type="CDD" id="cd18785">
    <property type="entry name" value="SF2_C"/>
    <property type="match status" value="1"/>
</dbReference>
<dbReference type="OrthoDB" id="9804145at2"/>
<dbReference type="PANTHER" id="PTHR47396:SF1">
    <property type="entry name" value="ATP-DEPENDENT HELICASE IRC3-RELATED"/>
    <property type="match status" value="1"/>
</dbReference>